<evidence type="ECO:0000259" key="8">
    <source>
        <dbReference type="Pfam" id="PF00557"/>
    </source>
</evidence>
<dbReference type="Proteomes" id="UP000320404">
    <property type="component" value="Unassembled WGS sequence"/>
</dbReference>
<keyword evidence="3 7" id="KW-0479">Metal-binding</keyword>
<feature type="domain" description="Xaa-Pro dipeptidase N-terminal" evidence="9">
    <location>
        <begin position="17"/>
        <end position="168"/>
    </location>
</feature>
<evidence type="ECO:0000256" key="7">
    <source>
        <dbReference type="RuleBase" id="RU000590"/>
    </source>
</evidence>
<dbReference type="Pfam" id="PF21216">
    <property type="entry name" value="PepQ_N"/>
    <property type="match status" value="1"/>
</dbReference>
<dbReference type="PANTHER" id="PTHR43226:SF8">
    <property type="entry name" value="XAA-PRO DIPEPTIDASE"/>
    <property type="match status" value="1"/>
</dbReference>
<keyword evidence="10" id="KW-0224">Dipeptidase</keyword>
<dbReference type="InterPro" id="IPR052433">
    <property type="entry name" value="X-Pro_dipept-like"/>
</dbReference>
<sequence>MKSRLTRCKDNRVIAETYQNHIATLQISYEKAITHVAASHQLDGLLIHSGSEHYYFDDDRGIAFQAFGHFLHWIDVNRPDQLLLIRPGETPIYFQVIPDDFWYEQAIASEPVWGECFKVVRVNSLSEVAKALPSGQFAYLGESSSLAGAMNIAEANCNPKPLCSYLDYYRAYKTEYELDQLRTANQLALNGHQAARDCFLAGGSEYDIHLAYLGTCGVLEDETPYTNIVALDDKSAILHYQNKRRQLAQTSQVLLIDAGYRVRSYGSDITRTWVRDGVHASFAELLVGMEAIKDRLVAQVRPGISYIDIHRQALSQITELLLRLEICHGEAPDLLEREITQLFMPHGVGHLLGIQVHDVGGHQLNHDGETLAPPAHSPMLRNTRDLAADMVFTIEPGCYFIPLLLEPQRSGENHHRFNWDLIDQLYPLGGIRVEDNVRVTQSGVENLTPGTS</sequence>
<dbReference type="GO" id="GO:0008237">
    <property type="term" value="F:metallopeptidase activity"/>
    <property type="evidence" value="ECO:0007669"/>
    <property type="project" value="UniProtKB-KW"/>
</dbReference>
<evidence type="ECO:0000256" key="3">
    <source>
        <dbReference type="ARBA" id="ARBA00022723"/>
    </source>
</evidence>
<comment type="similarity">
    <text evidence="7">Belongs to the peptidase M24B family.</text>
</comment>
<evidence type="ECO:0000256" key="5">
    <source>
        <dbReference type="ARBA" id="ARBA00023049"/>
    </source>
</evidence>
<dbReference type="InterPro" id="IPR029149">
    <property type="entry name" value="Creatin/AminoP/Spt16_N"/>
</dbReference>
<reference evidence="10 11" key="1">
    <citation type="submission" date="2019-02" db="EMBL/GenBank/DDBJ databases">
        <title>Prokaryotic population dynamics and viral predation in marine succession experiment using metagenomics: the confinement effect.</title>
        <authorList>
            <person name="Haro-Moreno J.M."/>
            <person name="Rodriguez-Valera F."/>
            <person name="Lopez-Perez M."/>
        </authorList>
    </citation>
    <scope>NUCLEOTIDE SEQUENCE [LARGE SCALE GENOMIC DNA]</scope>
    <source>
        <strain evidence="10">MED-G158</strain>
    </source>
</reference>
<keyword evidence="4 10" id="KW-0378">Hydrolase</keyword>
<comment type="cofactor">
    <cofactor evidence="1">
        <name>Mn(2+)</name>
        <dbReference type="ChEBI" id="CHEBI:29035"/>
    </cofactor>
</comment>
<gene>
    <name evidence="10" type="ORF">EVA69_00625</name>
</gene>
<dbReference type="EC" id="3.4.13.9" evidence="10"/>
<evidence type="ECO:0000313" key="10">
    <source>
        <dbReference type="EMBL" id="RZO78166.1"/>
    </source>
</evidence>
<evidence type="ECO:0000256" key="6">
    <source>
        <dbReference type="ARBA" id="ARBA00023211"/>
    </source>
</evidence>
<dbReference type="AlphaFoldDB" id="A0A520S6S1"/>
<dbReference type="InterPro" id="IPR048819">
    <property type="entry name" value="PepQ_N"/>
</dbReference>
<dbReference type="Gene3D" id="3.90.230.10">
    <property type="entry name" value="Creatinase/methionine aminopeptidase superfamily"/>
    <property type="match status" value="1"/>
</dbReference>
<dbReference type="PANTHER" id="PTHR43226">
    <property type="entry name" value="XAA-PRO AMINOPEPTIDASE 3"/>
    <property type="match status" value="1"/>
</dbReference>
<organism evidence="10 11">
    <name type="scientific">OM182 bacterium</name>
    <dbReference type="NCBI Taxonomy" id="2510334"/>
    <lineage>
        <taxon>Bacteria</taxon>
        <taxon>Pseudomonadati</taxon>
        <taxon>Pseudomonadota</taxon>
        <taxon>Gammaproteobacteria</taxon>
        <taxon>OMG group</taxon>
        <taxon>OM182 clade</taxon>
    </lineage>
</organism>
<dbReference type="Gene3D" id="3.40.350.10">
    <property type="entry name" value="Creatinase/prolidase N-terminal domain"/>
    <property type="match status" value="1"/>
</dbReference>
<evidence type="ECO:0000256" key="4">
    <source>
        <dbReference type="ARBA" id="ARBA00022801"/>
    </source>
</evidence>
<dbReference type="GO" id="GO:0006508">
    <property type="term" value="P:proteolysis"/>
    <property type="evidence" value="ECO:0007669"/>
    <property type="project" value="UniProtKB-KW"/>
</dbReference>
<dbReference type="GO" id="GO:0102009">
    <property type="term" value="F:proline dipeptidase activity"/>
    <property type="evidence" value="ECO:0007669"/>
    <property type="project" value="UniProtKB-EC"/>
</dbReference>
<feature type="domain" description="Peptidase M24" evidence="8">
    <location>
        <begin position="180"/>
        <end position="441"/>
    </location>
</feature>
<dbReference type="GO" id="GO:0046872">
    <property type="term" value="F:metal ion binding"/>
    <property type="evidence" value="ECO:0007669"/>
    <property type="project" value="UniProtKB-KW"/>
</dbReference>
<comment type="caution">
    <text evidence="10">The sequence shown here is derived from an EMBL/GenBank/DDBJ whole genome shotgun (WGS) entry which is preliminary data.</text>
</comment>
<dbReference type="PROSITE" id="PS00491">
    <property type="entry name" value="PROLINE_PEPTIDASE"/>
    <property type="match status" value="1"/>
</dbReference>
<dbReference type="GO" id="GO:0004177">
    <property type="term" value="F:aminopeptidase activity"/>
    <property type="evidence" value="ECO:0007669"/>
    <property type="project" value="TreeGrafter"/>
</dbReference>
<dbReference type="NCBIfam" id="NF010133">
    <property type="entry name" value="PRK13607.1"/>
    <property type="match status" value="1"/>
</dbReference>
<proteinExistence type="inferred from homology"/>
<protein>
    <submittedName>
        <fullName evidence="10">Xaa-Pro dipeptidase</fullName>
        <ecNumber evidence="10">3.4.13.9</ecNumber>
    </submittedName>
</protein>
<accession>A0A520S6S1</accession>
<evidence type="ECO:0000256" key="1">
    <source>
        <dbReference type="ARBA" id="ARBA00001936"/>
    </source>
</evidence>
<keyword evidence="2" id="KW-0645">Protease</keyword>
<keyword evidence="6" id="KW-0464">Manganese</keyword>
<dbReference type="SUPFAM" id="SSF55920">
    <property type="entry name" value="Creatinase/aminopeptidase"/>
    <property type="match status" value="1"/>
</dbReference>
<evidence type="ECO:0000313" key="11">
    <source>
        <dbReference type="Proteomes" id="UP000320404"/>
    </source>
</evidence>
<dbReference type="GO" id="GO:0005829">
    <property type="term" value="C:cytosol"/>
    <property type="evidence" value="ECO:0007669"/>
    <property type="project" value="TreeGrafter"/>
</dbReference>
<name>A0A520S6S1_9GAMM</name>
<dbReference type="Pfam" id="PF00557">
    <property type="entry name" value="Peptidase_M24"/>
    <property type="match status" value="1"/>
</dbReference>
<keyword evidence="5" id="KW-0482">Metalloprotease</keyword>
<dbReference type="InterPro" id="IPR001131">
    <property type="entry name" value="Peptidase_M24B_aminopep-P_CS"/>
</dbReference>
<dbReference type="InterPro" id="IPR036005">
    <property type="entry name" value="Creatinase/aminopeptidase-like"/>
</dbReference>
<evidence type="ECO:0000259" key="9">
    <source>
        <dbReference type="Pfam" id="PF21216"/>
    </source>
</evidence>
<dbReference type="InterPro" id="IPR000994">
    <property type="entry name" value="Pept_M24"/>
</dbReference>
<dbReference type="EMBL" id="SHAH01000004">
    <property type="protein sequence ID" value="RZO78166.1"/>
    <property type="molecule type" value="Genomic_DNA"/>
</dbReference>
<evidence type="ECO:0000256" key="2">
    <source>
        <dbReference type="ARBA" id="ARBA00022670"/>
    </source>
</evidence>